<dbReference type="GO" id="GO:0043488">
    <property type="term" value="P:regulation of mRNA stability"/>
    <property type="evidence" value="ECO:0007669"/>
    <property type="project" value="TreeGrafter"/>
</dbReference>
<keyword evidence="4" id="KW-0812">Transmembrane</keyword>
<keyword evidence="4" id="KW-1133">Transmembrane helix</keyword>
<dbReference type="OrthoDB" id="72963at2"/>
<dbReference type="HOGENOM" id="CLU_091970_0_0_4"/>
<evidence type="ECO:0000256" key="1">
    <source>
        <dbReference type="ARBA" id="ARBA00022553"/>
    </source>
</evidence>
<reference evidence="6" key="1">
    <citation type="submission" date="2009-08" db="EMBL/GenBank/DDBJ databases">
        <authorList>
            <consortium name="US DOE Joint Genome Institute"/>
            <person name="Lucas S."/>
            <person name="Copeland A."/>
            <person name="Lapidus A."/>
            <person name="Glavina del Rio T."/>
            <person name="Dalin E."/>
            <person name="Tice H."/>
            <person name="Bruce D."/>
            <person name="Barry K."/>
            <person name="Pitluck S."/>
            <person name="Lowry S."/>
            <person name="Larimer F."/>
            <person name="Land M."/>
            <person name="Hauser L."/>
            <person name="Kyrpides N."/>
            <person name="Ivanova N."/>
            <person name="McMahon K.D."/>
            <person name="Hugenholtz P."/>
        </authorList>
    </citation>
    <scope>NUCLEOTIDE SEQUENCE</scope>
    <source>
        <strain evidence="6">UW-1</strain>
    </source>
</reference>
<evidence type="ECO:0000256" key="3">
    <source>
        <dbReference type="SAM" id="MobiDB-lite"/>
    </source>
</evidence>
<dbReference type="Pfam" id="PF06961">
    <property type="entry name" value="DUF1294"/>
    <property type="match status" value="1"/>
</dbReference>
<dbReference type="GO" id="GO:0005829">
    <property type="term" value="C:cytosol"/>
    <property type="evidence" value="ECO:0007669"/>
    <property type="project" value="UniProtKB-ARBA"/>
</dbReference>
<dbReference type="InterPro" id="IPR012340">
    <property type="entry name" value="NA-bd_OB-fold"/>
</dbReference>
<feature type="transmembrane region" description="Helical" evidence="4">
    <location>
        <begin position="146"/>
        <end position="166"/>
    </location>
</feature>
<keyword evidence="6" id="KW-0238">DNA-binding</keyword>
<dbReference type="SUPFAM" id="SSF50249">
    <property type="entry name" value="Nucleic acid-binding proteins"/>
    <property type="match status" value="1"/>
</dbReference>
<dbReference type="Gene3D" id="2.40.50.140">
    <property type="entry name" value="Nucleic acid-binding proteins"/>
    <property type="match status" value="1"/>
</dbReference>
<dbReference type="InterPro" id="IPR002059">
    <property type="entry name" value="CSP_DNA-bd"/>
</dbReference>
<evidence type="ECO:0000313" key="6">
    <source>
        <dbReference type="EMBL" id="ACV37672.1"/>
    </source>
</evidence>
<feature type="transmembrane region" description="Helical" evidence="4">
    <location>
        <begin position="112"/>
        <end position="130"/>
    </location>
</feature>
<dbReference type="KEGG" id="app:CAP2UW1_4443"/>
<dbReference type="InterPro" id="IPR010718">
    <property type="entry name" value="DUF1294"/>
</dbReference>
<feature type="transmembrane region" description="Helical" evidence="4">
    <location>
        <begin position="85"/>
        <end position="106"/>
    </location>
</feature>
<proteinExistence type="predicted"/>
<keyword evidence="1" id="KW-0597">Phosphoprotein</keyword>
<comment type="subcellular location">
    <subcellularLocation>
        <location evidence="2">Cytoplasm</location>
    </subcellularLocation>
</comment>
<dbReference type="STRING" id="522306.CAP2UW1_4443"/>
<protein>
    <submittedName>
        <fullName evidence="6">Cold-shock DNA-binding domain protein</fullName>
    </submittedName>
</protein>
<dbReference type="EMBL" id="CP001715">
    <property type="protein sequence ID" value="ACV37672.1"/>
    <property type="molecule type" value="Genomic_DNA"/>
</dbReference>
<dbReference type="CDD" id="cd04458">
    <property type="entry name" value="CSP_CDS"/>
    <property type="match status" value="1"/>
</dbReference>
<dbReference type="SMART" id="SM00357">
    <property type="entry name" value="CSP"/>
    <property type="match status" value="1"/>
</dbReference>
<dbReference type="PANTHER" id="PTHR12962">
    <property type="entry name" value="CALCIUM-REGULATED HEAT STABLE PROTEIN CRHSP-24-RELATED"/>
    <property type="match status" value="1"/>
</dbReference>
<evidence type="ECO:0000256" key="4">
    <source>
        <dbReference type="SAM" id="Phobius"/>
    </source>
</evidence>
<name>C7RRG1_ACCRE</name>
<dbReference type="InterPro" id="IPR052069">
    <property type="entry name" value="Ca-reg_mRNA-binding_domain"/>
</dbReference>
<dbReference type="GO" id="GO:0003677">
    <property type="term" value="F:DNA binding"/>
    <property type="evidence" value="ECO:0007669"/>
    <property type="project" value="UniProtKB-KW"/>
</dbReference>
<evidence type="ECO:0000256" key="2">
    <source>
        <dbReference type="RuleBase" id="RU000408"/>
    </source>
</evidence>
<dbReference type="eggNOG" id="COG1278">
    <property type="taxonomic scope" value="Bacteria"/>
</dbReference>
<keyword evidence="4" id="KW-0472">Membrane</keyword>
<sequence length="203" mass="22600">MRIDGTLKSWNDDRGFGFIEPSLGGQEIFVHIKAFETRLGRPQIGQRLTFEIEMNAEGKKRAKRVQPVQVARSTSRKRNDSPAQWGTASYFAIAAFLLVFLVVAILWRVPNWVVGLYFAASVVCFITYAIDKSAAIAGRRRVPEKTLILLGFACGWPGAIIAQQVLRHKSNKASFRSAFWGSVVLNVVGFIALSSPLFLLLRS</sequence>
<feature type="domain" description="CSD" evidence="5">
    <location>
        <begin position="2"/>
        <end position="67"/>
    </location>
</feature>
<feature type="transmembrane region" description="Helical" evidence="4">
    <location>
        <begin position="178"/>
        <end position="201"/>
    </location>
</feature>
<dbReference type="eggNOG" id="COG3326">
    <property type="taxonomic scope" value="Bacteria"/>
</dbReference>
<evidence type="ECO:0000259" key="5">
    <source>
        <dbReference type="PROSITE" id="PS51857"/>
    </source>
</evidence>
<organism evidence="6">
    <name type="scientific">Accumulibacter regalis</name>
    <dbReference type="NCBI Taxonomy" id="522306"/>
    <lineage>
        <taxon>Bacteria</taxon>
        <taxon>Pseudomonadati</taxon>
        <taxon>Pseudomonadota</taxon>
        <taxon>Betaproteobacteria</taxon>
        <taxon>Candidatus Accumulibacter</taxon>
    </lineage>
</organism>
<reference evidence="6" key="2">
    <citation type="submission" date="2009-09" db="EMBL/GenBank/DDBJ databases">
        <title>Complete sequence of chromosome of Candidatus Accumulibacter phosphatis clade IIA str. UW-1.</title>
        <authorList>
            <consortium name="US DOE Joint Genome Institute"/>
            <person name="Martin H.G."/>
            <person name="Ivanova N."/>
            <person name="Kunin V."/>
            <person name="Warnecke F."/>
            <person name="Barry K."/>
            <person name="He S."/>
            <person name="Salamov A."/>
            <person name="Szeto E."/>
            <person name="Dalin E."/>
            <person name="Pangilinan J.L."/>
            <person name="Lapidus A."/>
            <person name="Lowry S."/>
            <person name="Kyrpides N.C."/>
            <person name="McMahon K.D."/>
            <person name="Hugenholtz P."/>
        </authorList>
    </citation>
    <scope>NUCLEOTIDE SEQUENCE [LARGE SCALE GENOMIC DNA]</scope>
    <source>
        <strain evidence="6">UW-1</strain>
    </source>
</reference>
<dbReference type="AlphaFoldDB" id="C7RRG1"/>
<dbReference type="PANTHER" id="PTHR12962:SF1">
    <property type="entry name" value="COLD SHOCK DOMAIN-CONTAINING PROTEIN CG9705"/>
    <property type="match status" value="1"/>
</dbReference>
<dbReference type="InterPro" id="IPR019844">
    <property type="entry name" value="CSD_CS"/>
</dbReference>
<dbReference type="PROSITE" id="PS00352">
    <property type="entry name" value="CSD_1"/>
    <property type="match status" value="1"/>
</dbReference>
<dbReference type="PROSITE" id="PS51857">
    <property type="entry name" value="CSD_2"/>
    <property type="match status" value="1"/>
</dbReference>
<dbReference type="Pfam" id="PF00313">
    <property type="entry name" value="CSD"/>
    <property type="match status" value="1"/>
</dbReference>
<gene>
    <name evidence="6" type="ordered locus">CAP2UW1_4443</name>
</gene>
<dbReference type="GO" id="GO:0003730">
    <property type="term" value="F:mRNA 3'-UTR binding"/>
    <property type="evidence" value="ECO:0007669"/>
    <property type="project" value="TreeGrafter"/>
</dbReference>
<feature type="region of interest" description="Disordered" evidence="3">
    <location>
        <begin position="63"/>
        <end position="83"/>
    </location>
</feature>
<dbReference type="InterPro" id="IPR011129">
    <property type="entry name" value="CSD"/>
</dbReference>
<accession>C7RRG1</accession>